<proteinExistence type="predicted"/>
<dbReference type="Proteomes" id="UP000184520">
    <property type="component" value="Unassembled WGS sequence"/>
</dbReference>
<dbReference type="AlphaFoldDB" id="A0A1M5GTG3"/>
<keyword evidence="1" id="KW-0472">Membrane</keyword>
<dbReference type="EMBL" id="FQWD01000002">
    <property type="protein sequence ID" value="SHG06963.1"/>
    <property type="molecule type" value="Genomic_DNA"/>
</dbReference>
<dbReference type="OrthoDB" id="5772882at2"/>
<dbReference type="RefSeq" id="WP_073319267.1">
    <property type="nucleotide sequence ID" value="NZ_FQWD01000002.1"/>
</dbReference>
<sequence length="78" mass="8587">MSFFTAAVAIVAIVAGVFVTLIKQKYRHAENADNGKVAALENEVSALKERIATLEKIVTDSSYDLNKQFKDLEQDKVA</sequence>
<protein>
    <recommendedName>
        <fullName evidence="4">Phage shock protein B</fullName>
    </recommendedName>
</protein>
<keyword evidence="1" id="KW-1133">Transmembrane helix</keyword>
<evidence type="ECO:0008006" key="4">
    <source>
        <dbReference type="Google" id="ProtNLM"/>
    </source>
</evidence>
<evidence type="ECO:0000313" key="2">
    <source>
        <dbReference type="EMBL" id="SHG06963.1"/>
    </source>
</evidence>
<gene>
    <name evidence="2" type="ORF">SAMN05216361_1164</name>
</gene>
<name>A0A1M5GTG3_9ALTE</name>
<evidence type="ECO:0000313" key="3">
    <source>
        <dbReference type="Proteomes" id="UP000184520"/>
    </source>
</evidence>
<accession>A0A1M5GTG3</accession>
<reference evidence="3" key="1">
    <citation type="submission" date="2016-11" db="EMBL/GenBank/DDBJ databases">
        <authorList>
            <person name="Varghese N."/>
            <person name="Submissions S."/>
        </authorList>
    </citation>
    <scope>NUCLEOTIDE SEQUENCE [LARGE SCALE GENOMIC DNA]</scope>
    <source>
        <strain evidence="3">CGMCC 1.8995</strain>
    </source>
</reference>
<keyword evidence="1" id="KW-0812">Transmembrane</keyword>
<feature type="transmembrane region" description="Helical" evidence="1">
    <location>
        <begin position="6"/>
        <end position="22"/>
    </location>
</feature>
<evidence type="ECO:0000256" key="1">
    <source>
        <dbReference type="SAM" id="Phobius"/>
    </source>
</evidence>
<organism evidence="2 3">
    <name type="scientific">Marisediminitalea aggregata</name>
    <dbReference type="NCBI Taxonomy" id="634436"/>
    <lineage>
        <taxon>Bacteria</taxon>
        <taxon>Pseudomonadati</taxon>
        <taxon>Pseudomonadota</taxon>
        <taxon>Gammaproteobacteria</taxon>
        <taxon>Alteromonadales</taxon>
        <taxon>Alteromonadaceae</taxon>
        <taxon>Marisediminitalea</taxon>
    </lineage>
</organism>
<keyword evidence="3" id="KW-1185">Reference proteome</keyword>